<dbReference type="AlphaFoldDB" id="X1KTS5"/>
<name>X1KTS5_9ZZZZ</name>
<gene>
    <name evidence="1" type="ORF">S03H2_73098</name>
</gene>
<accession>X1KTS5</accession>
<protein>
    <submittedName>
        <fullName evidence="1">Uncharacterized protein</fullName>
    </submittedName>
</protein>
<feature type="non-terminal residue" evidence="1">
    <location>
        <position position="33"/>
    </location>
</feature>
<comment type="caution">
    <text evidence="1">The sequence shown here is derived from an EMBL/GenBank/DDBJ whole genome shotgun (WGS) entry which is preliminary data.</text>
</comment>
<feature type="non-terminal residue" evidence="1">
    <location>
        <position position="1"/>
    </location>
</feature>
<dbReference type="EMBL" id="BARU01049884">
    <property type="protein sequence ID" value="GAH97025.1"/>
    <property type="molecule type" value="Genomic_DNA"/>
</dbReference>
<reference evidence="1" key="1">
    <citation type="journal article" date="2014" name="Front. Microbiol.">
        <title>High frequency of phylogenetically diverse reductive dehalogenase-homologous genes in deep subseafloor sedimentary metagenomes.</title>
        <authorList>
            <person name="Kawai M."/>
            <person name="Futagami T."/>
            <person name="Toyoda A."/>
            <person name="Takaki Y."/>
            <person name="Nishi S."/>
            <person name="Hori S."/>
            <person name="Arai W."/>
            <person name="Tsubouchi T."/>
            <person name="Morono Y."/>
            <person name="Uchiyama I."/>
            <person name="Ito T."/>
            <person name="Fujiyama A."/>
            <person name="Inagaki F."/>
            <person name="Takami H."/>
        </authorList>
    </citation>
    <scope>NUCLEOTIDE SEQUENCE</scope>
    <source>
        <strain evidence="1">Expedition CK06-06</strain>
    </source>
</reference>
<proteinExistence type="predicted"/>
<evidence type="ECO:0000313" key="1">
    <source>
        <dbReference type="EMBL" id="GAH97025.1"/>
    </source>
</evidence>
<sequence>NCRASGFSIKEVDDKTRIITYVPSRIYMKKKVC</sequence>
<organism evidence="1">
    <name type="scientific">marine sediment metagenome</name>
    <dbReference type="NCBI Taxonomy" id="412755"/>
    <lineage>
        <taxon>unclassified sequences</taxon>
        <taxon>metagenomes</taxon>
        <taxon>ecological metagenomes</taxon>
    </lineage>
</organism>